<dbReference type="InterPro" id="IPR036291">
    <property type="entry name" value="NAD(P)-bd_dom_sf"/>
</dbReference>
<dbReference type="SUPFAM" id="SSF51735">
    <property type="entry name" value="NAD(P)-binding Rossmann-fold domains"/>
    <property type="match status" value="1"/>
</dbReference>
<dbReference type="InterPro" id="IPR020904">
    <property type="entry name" value="Sc_DH/Rdtase_CS"/>
</dbReference>
<accession>A0ABP4Y607</accession>
<dbReference type="PROSITE" id="PS00061">
    <property type="entry name" value="ADH_SHORT"/>
    <property type="match status" value="1"/>
</dbReference>
<dbReference type="PANTHER" id="PTHR44196:SF1">
    <property type="entry name" value="DEHYDROGENASE_REDUCTASE SDR FAMILY MEMBER 7B"/>
    <property type="match status" value="1"/>
</dbReference>
<comment type="caution">
    <text evidence="3">The sequence shown here is derived from an EMBL/GenBank/DDBJ whole genome shotgun (WGS) entry which is preliminary data.</text>
</comment>
<comment type="similarity">
    <text evidence="1">Belongs to the short-chain dehydrogenases/reductases (SDR) family.</text>
</comment>
<dbReference type="EMBL" id="BAAALT010000053">
    <property type="protein sequence ID" value="GAA1799168.1"/>
    <property type="molecule type" value="Genomic_DNA"/>
</dbReference>
<dbReference type="Gene3D" id="3.40.50.720">
    <property type="entry name" value="NAD(P)-binding Rossmann-like Domain"/>
    <property type="match status" value="1"/>
</dbReference>
<evidence type="ECO:0000313" key="4">
    <source>
        <dbReference type="Proteomes" id="UP001500218"/>
    </source>
</evidence>
<organism evidence="3 4">
    <name type="scientific">Luedemannella flava</name>
    <dbReference type="NCBI Taxonomy" id="349316"/>
    <lineage>
        <taxon>Bacteria</taxon>
        <taxon>Bacillati</taxon>
        <taxon>Actinomycetota</taxon>
        <taxon>Actinomycetes</taxon>
        <taxon>Micromonosporales</taxon>
        <taxon>Micromonosporaceae</taxon>
        <taxon>Luedemannella</taxon>
    </lineage>
</organism>
<evidence type="ECO:0000256" key="1">
    <source>
        <dbReference type="ARBA" id="ARBA00006484"/>
    </source>
</evidence>
<dbReference type="InterPro" id="IPR002347">
    <property type="entry name" value="SDR_fam"/>
</dbReference>
<dbReference type="RefSeq" id="WP_344128871.1">
    <property type="nucleotide sequence ID" value="NZ_BAAALT010000053.1"/>
</dbReference>
<protein>
    <submittedName>
        <fullName evidence="3">SDR family oxidoreductase</fullName>
    </submittedName>
</protein>
<keyword evidence="4" id="KW-1185">Reference proteome</keyword>
<dbReference type="Pfam" id="PF00106">
    <property type="entry name" value="adh_short"/>
    <property type="match status" value="1"/>
</dbReference>
<keyword evidence="2" id="KW-0560">Oxidoreductase</keyword>
<evidence type="ECO:0000313" key="3">
    <source>
        <dbReference type="EMBL" id="GAA1799168.1"/>
    </source>
</evidence>
<sequence>MTPAGLEVRGSVAVVTGGGSGIGAALARRFAAEGARVVVNDLDAGAAALVADEIGGLAFPGDASDARTVTDLVAFAWDRCDALDIFCANAGVAPSGTAAAPDEVWELGWQVNVMAHVRAARALLPRWLADGQGRFLATVSAAGLLTLLGKAPYTVTKHAALAFAEWLRATYDHRGITVQALCPQGVRTPMLSQADPASGALLDDAAISPEQVAQCVIEAMADDRFLILPHPEVATYYERRATDPDRWLRGMNRTQQDLEKAGLAAGRLLP</sequence>
<dbReference type="Proteomes" id="UP001500218">
    <property type="component" value="Unassembled WGS sequence"/>
</dbReference>
<dbReference type="CDD" id="cd05233">
    <property type="entry name" value="SDR_c"/>
    <property type="match status" value="1"/>
</dbReference>
<name>A0ABP4Y607_9ACTN</name>
<dbReference type="PANTHER" id="PTHR44196">
    <property type="entry name" value="DEHYDROGENASE/REDUCTASE SDR FAMILY MEMBER 7B"/>
    <property type="match status" value="1"/>
</dbReference>
<dbReference type="PRINTS" id="PR00081">
    <property type="entry name" value="GDHRDH"/>
</dbReference>
<reference evidence="4" key="1">
    <citation type="journal article" date="2019" name="Int. J. Syst. Evol. Microbiol.">
        <title>The Global Catalogue of Microorganisms (GCM) 10K type strain sequencing project: providing services to taxonomists for standard genome sequencing and annotation.</title>
        <authorList>
            <consortium name="The Broad Institute Genomics Platform"/>
            <consortium name="The Broad Institute Genome Sequencing Center for Infectious Disease"/>
            <person name="Wu L."/>
            <person name="Ma J."/>
        </authorList>
    </citation>
    <scope>NUCLEOTIDE SEQUENCE [LARGE SCALE GENOMIC DNA]</scope>
    <source>
        <strain evidence="4">JCM 13250</strain>
    </source>
</reference>
<gene>
    <name evidence="3" type="ORF">GCM10009682_21010</name>
</gene>
<evidence type="ECO:0000256" key="2">
    <source>
        <dbReference type="ARBA" id="ARBA00023002"/>
    </source>
</evidence>
<proteinExistence type="inferred from homology"/>